<accession>A0A7J5B7Q1</accession>
<sequence>MAELSLELAALAVAAVPDLDVAAALEHTYGAHGDFDAALLTLTDGETIIARRPTSSAAAQEQLADVRALAVLTPGMRSRLPFQVSEVLGSLADQRERVAVYTYLRGIPADQETLEPGTLFLVSLGRAIAAIHSLPKGPVEAAGMPTLTAPEARQAAAQTIARAKETGRLPVTLDRRWSAAVDDDSLWQFQPTVIHGALGLSSIITDGNQVRGVLGWSDLRVGDPARDLHWISSLDGAIARGILDEYTDEAPGTVDRQLRQRALLYAELELARWLLHGVDASDAEIISDAEGMLDSLVDRIHRAPAQPLVHETLPVLDIAEVQELLKEAAGRRPTHQSAAQDTGSAVLTGLVHRADSGVPADVHPDDSPEVDVDHAAEDDLDDDTPPNDFMRTDSRR</sequence>
<organism evidence="3 4">
    <name type="scientific">Pseudoclavibacter terrae</name>
    <dbReference type="NCBI Taxonomy" id="1530195"/>
    <lineage>
        <taxon>Bacteria</taxon>
        <taxon>Bacillati</taxon>
        <taxon>Actinomycetota</taxon>
        <taxon>Actinomycetes</taxon>
        <taxon>Micrococcales</taxon>
        <taxon>Microbacteriaceae</taxon>
        <taxon>Pseudoclavibacter</taxon>
    </lineage>
</organism>
<dbReference type="RefSeq" id="WP_151422844.1">
    <property type="nucleotide sequence ID" value="NZ_WBJX01000001.1"/>
</dbReference>
<dbReference type="AlphaFoldDB" id="A0A7J5B7Q1"/>
<comment type="caution">
    <text evidence="3">The sequence shown here is derived from an EMBL/GenBank/DDBJ whole genome shotgun (WGS) entry which is preliminary data.</text>
</comment>
<dbReference type="Proteomes" id="UP000490386">
    <property type="component" value="Unassembled WGS sequence"/>
</dbReference>
<dbReference type="Pfam" id="PF01636">
    <property type="entry name" value="APH"/>
    <property type="match status" value="1"/>
</dbReference>
<feature type="domain" description="Aminoglycoside phosphotransferase" evidence="2">
    <location>
        <begin position="35"/>
        <end position="246"/>
    </location>
</feature>
<name>A0A7J5B7Q1_9MICO</name>
<keyword evidence="4" id="KW-1185">Reference proteome</keyword>
<proteinExistence type="predicted"/>
<evidence type="ECO:0000256" key="1">
    <source>
        <dbReference type="SAM" id="MobiDB-lite"/>
    </source>
</evidence>
<feature type="region of interest" description="Disordered" evidence="1">
    <location>
        <begin position="356"/>
        <end position="396"/>
    </location>
</feature>
<dbReference type="GO" id="GO:0016740">
    <property type="term" value="F:transferase activity"/>
    <property type="evidence" value="ECO:0007669"/>
    <property type="project" value="UniProtKB-KW"/>
</dbReference>
<dbReference type="InterPro" id="IPR002575">
    <property type="entry name" value="Aminoglycoside_PTrfase"/>
</dbReference>
<dbReference type="Gene3D" id="3.90.1200.10">
    <property type="match status" value="1"/>
</dbReference>
<dbReference type="SUPFAM" id="SSF56112">
    <property type="entry name" value="Protein kinase-like (PK-like)"/>
    <property type="match status" value="1"/>
</dbReference>
<keyword evidence="3" id="KW-0808">Transferase</keyword>
<feature type="compositionally biased region" description="Basic and acidic residues" evidence="1">
    <location>
        <begin position="362"/>
        <end position="377"/>
    </location>
</feature>
<gene>
    <name evidence="3" type="ORF">F8O03_04930</name>
</gene>
<protein>
    <submittedName>
        <fullName evidence="3">Phosphotransferase</fullName>
    </submittedName>
</protein>
<evidence type="ECO:0000259" key="2">
    <source>
        <dbReference type="Pfam" id="PF01636"/>
    </source>
</evidence>
<dbReference type="OrthoDB" id="3239865at2"/>
<dbReference type="InterPro" id="IPR011009">
    <property type="entry name" value="Kinase-like_dom_sf"/>
</dbReference>
<evidence type="ECO:0000313" key="4">
    <source>
        <dbReference type="Proteomes" id="UP000490386"/>
    </source>
</evidence>
<evidence type="ECO:0000313" key="3">
    <source>
        <dbReference type="EMBL" id="KAB1639671.1"/>
    </source>
</evidence>
<reference evidence="3 4" key="1">
    <citation type="submission" date="2019-09" db="EMBL/GenBank/DDBJ databases">
        <title>Phylogeny of genus Pseudoclavibacter and closely related genus.</title>
        <authorList>
            <person name="Li Y."/>
        </authorList>
    </citation>
    <scope>NUCLEOTIDE SEQUENCE [LARGE SCALE GENOMIC DNA]</scope>
    <source>
        <strain evidence="3 4">THG-MD12</strain>
    </source>
</reference>
<dbReference type="EMBL" id="WBJX01000001">
    <property type="protein sequence ID" value="KAB1639671.1"/>
    <property type="molecule type" value="Genomic_DNA"/>
</dbReference>